<dbReference type="RefSeq" id="XP_062634774.1">
    <property type="nucleotide sequence ID" value="XM_062777972.1"/>
</dbReference>
<protein>
    <submittedName>
        <fullName evidence="2">PLC-like phosphodiesterase</fullName>
    </submittedName>
</protein>
<reference evidence="2" key="2">
    <citation type="submission" date="2023-05" db="EMBL/GenBank/DDBJ databases">
        <authorList>
            <consortium name="Lawrence Berkeley National Laboratory"/>
            <person name="Steindorff A."/>
            <person name="Hensen N."/>
            <person name="Bonometti L."/>
            <person name="Westerberg I."/>
            <person name="Brannstrom I.O."/>
            <person name="Guillou S."/>
            <person name="Cros-Aarteil S."/>
            <person name="Calhoun S."/>
            <person name="Haridas S."/>
            <person name="Kuo A."/>
            <person name="Mondo S."/>
            <person name="Pangilinan J."/>
            <person name="Riley R."/>
            <person name="Labutti K."/>
            <person name="Andreopoulos B."/>
            <person name="Lipzen A."/>
            <person name="Chen C."/>
            <person name="Yanf M."/>
            <person name="Daum C."/>
            <person name="Ng V."/>
            <person name="Clum A."/>
            <person name="Ohm R."/>
            <person name="Martin F."/>
            <person name="Silar P."/>
            <person name="Natvig D."/>
            <person name="Lalanne C."/>
            <person name="Gautier V."/>
            <person name="Ament-Velasquez S.L."/>
            <person name="Kruys A."/>
            <person name="Hutchinson M.I."/>
            <person name="Powell A.J."/>
            <person name="Barry K."/>
            <person name="Miller A.N."/>
            <person name="Grigoriev I.V."/>
            <person name="Debuchy R."/>
            <person name="Gladieux P."/>
            <person name="Thoren M.H."/>
            <person name="Johannesson H."/>
        </authorList>
    </citation>
    <scope>NUCLEOTIDE SEQUENCE</scope>
    <source>
        <strain evidence="2">CBS 141.50</strain>
    </source>
</reference>
<feature type="chain" id="PRO_5043008061" evidence="1">
    <location>
        <begin position="21"/>
        <end position="619"/>
    </location>
</feature>
<sequence>MRVLALLALLAGSAWQLARGQADDACQASDRTYSTETVPAASYQPYEQLNPVVGGMSTKFYVTVVNLTPHRFHLDSTHAYQMNTFDFGDVPQGRARQNAIQYRGTIDTGDDAGEAYYIVDGTSKTFALRIKSYTSGDRRRVMLDLSGMELGQREYVFPGGETAVSLVITGSDKYGFQASLRHGTGGWMHELYDVIRDRPLRHLIVPGSHDAGMSTISDEITSIGSAANTQTQGVNIYDQLRAGSRWFDLRIASVHENGDAATVRGFWALHVNDETASLSIGNTGESLDDIIAQINQFTAENPGEVIFLPLRYLVGRYQFPDNGPIYWDAGLTNTFFAKLRGLNNRCANLDTSGGFQNQPASYFLDRNDGHGCVLPLLNTQHLDASAGVPHDAPGDGIYDLGLAFPTLVDHWSNMMQASDMAPDQIATWRSGTGTRGADGSSSDSSNFLIAQWLVTPDALASTAYTLQNFALEPTNPSLYSAGVNGIDPEHWPNVVLLDYIGVQKQDQWAWDSLSAEAYTLAIGLNLYMASENCGVATHRSPLLRTASLLTAENRRINRTGVYGEQAKKKKQWNGIIFANGTVLDHPPAALHPGKVDMLRAGTVLGNGTVLTESVPNPWV</sequence>
<accession>A0AAN6UYF2</accession>
<dbReference type="InterPro" id="IPR051057">
    <property type="entry name" value="PI-PLC_domain"/>
</dbReference>
<comment type="caution">
    <text evidence="2">The sequence shown here is derived from an EMBL/GenBank/DDBJ whole genome shotgun (WGS) entry which is preliminary data.</text>
</comment>
<dbReference type="SUPFAM" id="SSF51695">
    <property type="entry name" value="PLC-like phosphodiesterases"/>
    <property type="match status" value="1"/>
</dbReference>
<dbReference type="PANTHER" id="PTHR13593">
    <property type="match status" value="1"/>
</dbReference>
<dbReference type="GeneID" id="87814585"/>
<feature type="signal peptide" evidence="1">
    <location>
        <begin position="1"/>
        <end position="20"/>
    </location>
</feature>
<dbReference type="AlphaFoldDB" id="A0AAN6UYF2"/>
<dbReference type="GO" id="GO:0008081">
    <property type="term" value="F:phosphoric diester hydrolase activity"/>
    <property type="evidence" value="ECO:0007669"/>
    <property type="project" value="InterPro"/>
</dbReference>
<evidence type="ECO:0000313" key="3">
    <source>
        <dbReference type="Proteomes" id="UP001302676"/>
    </source>
</evidence>
<keyword evidence="1" id="KW-0732">Signal</keyword>
<name>A0AAN6UYF2_9PEZI</name>
<dbReference type="EMBL" id="MU853612">
    <property type="protein sequence ID" value="KAK4141403.1"/>
    <property type="molecule type" value="Genomic_DNA"/>
</dbReference>
<reference evidence="2" key="1">
    <citation type="journal article" date="2023" name="Mol. Phylogenet. Evol.">
        <title>Genome-scale phylogeny and comparative genomics of the fungal order Sordariales.</title>
        <authorList>
            <person name="Hensen N."/>
            <person name="Bonometti L."/>
            <person name="Westerberg I."/>
            <person name="Brannstrom I.O."/>
            <person name="Guillou S."/>
            <person name="Cros-Aarteil S."/>
            <person name="Calhoun S."/>
            <person name="Haridas S."/>
            <person name="Kuo A."/>
            <person name="Mondo S."/>
            <person name="Pangilinan J."/>
            <person name="Riley R."/>
            <person name="LaButti K."/>
            <person name="Andreopoulos B."/>
            <person name="Lipzen A."/>
            <person name="Chen C."/>
            <person name="Yan M."/>
            <person name="Daum C."/>
            <person name="Ng V."/>
            <person name="Clum A."/>
            <person name="Steindorff A."/>
            <person name="Ohm R.A."/>
            <person name="Martin F."/>
            <person name="Silar P."/>
            <person name="Natvig D.O."/>
            <person name="Lalanne C."/>
            <person name="Gautier V."/>
            <person name="Ament-Velasquez S.L."/>
            <person name="Kruys A."/>
            <person name="Hutchinson M.I."/>
            <person name="Powell A.J."/>
            <person name="Barry K."/>
            <person name="Miller A.N."/>
            <person name="Grigoriev I.V."/>
            <person name="Debuchy R."/>
            <person name="Gladieux P."/>
            <person name="Hiltunen Thoren M."/>
            <person name="Johannesson H."/>
        </authorList>
    </citation>
    <scope>NUCLEOTIDE SEQUENCE</scope>
    <source>
        <strain evidence="2">CBS 141.50</strain>
    </source>
</reference>
<dbReference type="GO" id="GO:0006629">
    <property type="term" value="P:lipid metabolic process"/>
    <property type="evidence" value="ECO:0007669"/>
    <property type="project" value="InterPro"/>
</dbReference>
<evidence type="ECO:0000313" key="2">
    <source>
        <dbReference type="EMBL" id="KAK4141403.1"/>
    </source>
</evidence>
<dbReference type="Proteomes" id="UP001302676">
    <property type="component" value="Unassembled WGS sequence"/>
</dbReference>
<keyword evidence="3" id="KW-1185">Reference proteome</keyword>
<evidence type="ECO:0000256" key="1">
    <source>
        <dbReference type="SAM" id="SignalP"/>
    </source>
</evidence>
<organism evidence="2 3">
    <name type="scientific">Dichotomopilus funicola</name>
    <dbReference type="NCBI Taxonomy" id="1934379"/>
    <lineage>
        <taxon>Eukaryota</taxon>
        <taxon>Fungi</taxon>
        <taxon>Dikarya</taxon>
        <taxon>Ascomycota</taxon>
        <taxon>Pezizomycotina</taxon>
        <taxon>Sordariomycetes</taxon>
        <taxon>Sordariomycetidae</taxon>
        <taxon>Sordariales</taxon>
        <taxon>Chaetomiaceae</taxon>
        <taxon>Dichotomopilus</taxon>
    </lineage>
</organism>
<dbReference type="InterPro" id="IPR017946">
    <property type="entry name" value="PLC-like_Pdiesterase_TIM-brl"/>
</dbReference>
<dbReference type="PROSITE" id="PS50007">
    <property type="entry name" value="PIPLC_X_DOMAIN"/>
    <property type="match status" value="1"/>
</dbReference>
<proteinExistence type="predicted"/>
<dbReference type="Gene3D" id="3.20.20.190">
    <property type="entry name" value="Phosphatidylinositol (PI) phosphodiesterase"/>
    <property type="match status" value="1"/>
</dbReference>
<gene>
    <name evidence="2" type="ORF">C8A04DRAFT_14124</name>
</gene>
<dbReference type="PANTHER" id="PTHR13593:SF143">
    <property type="entry name" value="PHOSPHATIDYLINOSITOL-SPECIFIC PHOSPHOLIPASE C X DOMAIN-CONTAINING PROTEIN"/>
    <property type="match status" value="1"/>
</dbReference>